<organism evidence="2 3">
    <name type="scientific">Acaulospora morrowiae</name>
    <dbReference type="NCBI Taxonomy" id="94023"/>
    <lineage>
        <taxon>Eukaryota</taxon>
        <taxon>Fungi</taxon>
        <taxon>Fungi incertae sedis</taxon>
        <taxon>Mucoromycota</taxon>
        <taxon>Glomeromycotina</taxon>
        <taxon>Glomeromycetes</taxon>
        <taxon>Diversisporales</taxon>
        <taxon>Acaulosporaceae</taxon>
        <taxon>Acaulospora</taxon>
    </lineage>
</organism>
<feature type="compositionally biased region" description="Polar residues" evidence="1">
    <location>
        <begin position="250"/>
        <end position="260"/>
    </location>
</feature>
<feature type="region of interest" description="Disordered" evidence="1">
    <location>
        <begin position="172"/>
        <end position="264"/>
    </location>
</feature>
<dbReference type="AlphaFoldDB" id="A0A9N9N8Q3"/>
<keyword evidence="3" id="KW-1185">Reference proteome</keyword>
<protein>
    <submittedName>
        <fullName evidence="2">3508_t:CDS:1</fullName>
    </submittedName>
</protein>
<name>A0A9N9N8Q3_9GLOM</name>
<evidence type="ECO:0000313" key="2">
    <source>
        <dbReference type="EMBL" id="CAG8712772.1"/>
    </source>
</evidence>
<dbReference type="Proteomes" id="UP000789342">
    <property type="component" value="Unassembled WGS sequence"/>
</dbReference>
<feature type="compositionally biased region" description="Basic residues" evidence="1">
    <location>
        <begin position="182"/>
        <end position="201"/>
    </location>
</feature>
<dbReference type="EMBL" id="CAJVPV010019877">
    <property type="protein sequence ID" value="CAG8712772.1"/>
    <property type="molecule type" value="Genomic_DNA"/>
</dbReference>
<sequence length="375" mass="42726">YGVVVPSSQVQSASPPIHLGEARPLEGPTDVVDIIGHMMQAVYRPEMVEYFMHRLELTSDNVLLRQFVNQGGLRIMKLYINDQTTTDNMAQILSVLEKIPFPYKDPIIESEIELNMHNFKTHDEELLSNMKKIQKIWGDLPCKHYHNNVSISTKPLITSVVSEQDVQAIKKIFDPDDSKGPSSKKRSKMKGTKSSSHHHSVKNGNSEKISTTESSPNKNTEKTTPSQHVDAVANESVESTGELPARPTVPDNTTSGNSPVASLDKQQFRDEFTLIVVEQCEPYKNLMEESTFNKHKERCINILYDKELRFFDKEMQRKDSRSDIGHYMNSIRNRVSKFLDEYMNKLVESIKKSRKEKESARGSTSVKREHDSEGN</sequence>
<gene>
    <name evidence="2" type="ORF">AMORRO_LOCUS12801</name>
</gene>
<feature type="non-terminal residue" evidence="2">
    <location>
        <position position="1"/>
    </location>
</feature>
<evidence type="ECO:0000256" key="1">
    <source>
        <dbReference type="SAM" id="MobiDB-lite"/>
    </source>
</evidence>
<proteinExistence type="predicted"/>
<feature type="region of interest" description="Disordered" evidence="1">
    <location>
        <begin position="351"/>
        <end position="375"/>
    </location>
</feature>
<feature type="compositionally biased region" description="Polar residues" evidence="1">
    <location>
        <begin position="202"/>
        <end position="227"/>
    </location>
</feature>
<dbReference type="InterPro" id="IPR038190">
    <property type="entry name" value="SRI_sf"/>
</dbReference>
<feature type="non-terminal residue" evidence="2">
    <location>
        <position position="375"/>
    </location>
</feature>
<evidence type="ECO:0000313" key="3">
    <source>
        <dbReference type="Proteomes" id="UP000789342"/>
    </source>
</evidence>
<dbReference type="OrthoDB" id="2393013at2759"/>
<comment type="caution">
    <text evidence="2">The sequence shown here is derived from an EMBL/GenBank/DDBJ whole genome shotgun (WGS) entry which is preliminary data.</text>
</comment>
<dbReference type="Gene3D" id="1.10.1740.100">
    <property type="entry name" value="Set2, Rpb1 interacting domain"/>
    <property type="match status" value="1"/>
</dbReference>
<accession>A0A9N9N8Q3</accession>
<reference evidence="2" key="1">
    <citation type="submission" date="2021-06" db="EMBL/GenBank/DDBJ databases">
        <authorList>
            <person name="Kallberg Y."/>
            <person name="Tangrot J."/>
            <person name="Rosling A."/>
        </authorList>
    </citation>
    <scope>NUCLEOTIDE SEQUENCE</scope>
    <source>
        <strain evidence="2">CL551</strain>
    </source>
</reference>